<proteinExistence type="predicted"/>
<protein>
    <submittedName>
        <fullName evidence="4">Putative peptidoglycan binding domain protein</fullName>
    </submittedName>
</protein>
<dbReference type="GO" id="GO:0004553">
    <property type="term" value="F:hydrolase activity, hydrolyzing O-glycosyl compounds"/>
    <property type="evidence" value="ECO:0007669"/>
    <property type="project" value="InterPro"/>
</dbReference>
<feature type="domain" description="Peptidoglycan binding-like" evidence="2">
    <location>
        <begin position="264"/>
        <end position="317"/>
    </location>
</feature>
<evidence type="ECO:0000313" key="4">
    <source>
        <dbReference type="EMBL" id="EFR43159.1"/>
    </source>
</evidence>
<dbReference type="InterPro" id="IPR010611">
    <property type="entry name" value="3D_dom"/>
</dbReference>
<dbReference type="SUPFAM" id="SSF47090">
    <property type="entry name" value="PGBD-like"/>
    <property type="match status" value="4"/>
</dbReference>
<feature type="domain" description="Peptidoglycan binding-like" evidence="2">
    <location>
        <begin position="188"/>
        <end position="242"/>
    </location>
</feature>
<sequence length="422" mass="45913">MRFFARIILLIMCLSVSVNISAKTLKIGMKGQEITALQNSLVAAGYLARTVDSEYGSTTEKAVSLFQKDKGLTITGEADEKTLKAIKKAENKGYRNGGGIVYAKGNLGIEVEKCQKVLYESGYLNGDVDGIYGTETFNAVKLFQKNNDIPVSGAIDEMTLSALEKRKEKIDLARKNNNIYLYTSGDVGKDIENIQTKLQEYGYLDGDIDGIYGSDTENAVKKLQEKSGLAISGSIDEETMRELLNTKNVYDKSLHKKYIMIGDSGTDVGELQNKLILHGYNPGIADGFFGNDTETAVKLFQKDNNLEVTGIADSVVIKNLKKAPYFKGEYKKKIHMQSTAYTPLDGGGNGKTSMGAYAGKGHAAVDPSVIPLGSTVFIEGYGYAVCDDIGGSIKGNIIDVGVDTLNQAYQWGYKEDVLVYVI</sequence>
<dbReference type="eggNOG" id="COG3409">
    <property type="taxonomic scope" value="Bacteria"/>
</dbReference>
<dbReference type="Pfam" id="PF06725">
    <property type="entry name" value="3D"/>
    <property type="match status" value="1"/>
</dbReference>
<accession>E4L7X1</accession>
<feature type="domain" description="Peptidoglycan binding-like" evidence="2">
    <location>
        <begin position="31"/>
        <end position="86"/>
    </location>
</feature>
<reference evidence="4 5" key="1">
    <citation type="submission" date="2010-11" db="EMBL/GenBank/DDBJ databases">
        <authorList>
            <person name="Durkin A.S."/>
            <person name="Madupu R."/>
            <person name="Torralba M."/>
            <person name="Gillis M."/>
            <person name="Methe B."/>
            <person name="Sutton G."/>
            <person name="Nelson K.E."/>
        </authorList>
    </citation>
    <scope>NUCLEOTIDE SEQUENCE [LARGE SCALE GENOMIC DNA]</scope>
    <source>
        <strain evidence="4 5">UPII 345-E</strain>
    </source>
</reference>
<dbReference type="CDD" id="cd22786">
    <property type="entry name" value="DPBB_YuiC-like"/>
    <property type="match status" value="1"/>
</dbReference>
<gene>
    <name evidence="4" type="ORF">HMPREF9220_0808</name>
</gene>
<dbReference type="AlphaFoldDB" id="E4L7X1"/>
<evidence type="ECO:0000313" key="5">
    <source>
        <dbReference type="Proteomes" id="UP000004594"/>
    </source>
</evidence>
<dbReference type="Gene3D" id="2.40.40.10">
    <property type="entry name" value="RlpA-like domain"/>
    <property type="match status" value="1"/>
</dbReference>
<feature type="domain" description="Peptidoglycan binding-like" evidence="2">
    <location>
        <begin position="110"/>
        <end position="163"/>
    </location>
</feature>
<name>E4L7X1_9FIRM</name>
<dbReference type="Gene3D" id="1.10.101.10">
    <property type="entry name" value="PGBD-like superfamily/PGBD"/>
    <property type="match status" value="4"/>
</dbReference>
<dbReference type="PANTHER" id="PTHR39160:SF4">
    <property type="entry name" value="RESUSCITATION-PROMOTING FACTOR RPFB"/>
    <property type="match status" value="1"/>
</dbReference>
<dbReference type="GO" id="GO:0019867">
    <property type="term" value="C:outer membrane"/>
    <property type="evidence" value="ECO:0007669"/>
    <property type="project" value="InterPro"/>
</dbReference>
<dbReference type="InterPro" id="IPR051933">
    <property type="entry name" value="Resuscitation_pf_RpfB"/>
</dbReference>
<dbReference type="InterPro" id="IPR002477">
    <property type="entry name" value="Peptidoglycan-bd-like"/>
</dbReference>
<dbReference type="PANTHER" id="PTHR39160">
    <property type="entry name" value="CELL WALL-BINDING PROTEIN YOCH"/>
    <property type="match status" value="1"/>
</dbReference>
<dbReference type="InterPro" id="IPR036366">
    <property type="entry name" value="PGBDSf"/>
</dbReference>
<feature type="domain" description="3D" evidence="3">
    <location>
        <begin position="364"/>
        <end position="422"/>
    </location>
</feature>
<dbReference type="Proteomes" id="UP000004594">
    <property type="component" value="Unassembled WGS sequence"/>
</dbReference>
<keyword evidence="1" id="KW-0732">Signal</keyword>
<dbReference type="GO" id="GO:0009254">
    <property type="term" value="P:peptidoglycan turnover"/>
    <property type="evidence" value="ECO:0007669"/>
    <property type="project" value="InterPro"/>
</dbReference>
<dbReference type="InterPro" id="IPR036365">
    <property type="entry name" value="PGBD-like_sf"/>
</dbReference>
<dbReference type="OrthoDB" id="9798935at2"/>
<evidence type="ECO:0000256" key="1">
    <source>
        <dbReference type="ARBA" id="ARBA00022729"/>
    </source>
</evidence>
<dbReference type="RefSeq" id="WP_007554255.1">
    <property type="nucleotide sequence ID" value="NZ_AENT01000010.1"/>
</dbReference>
<dbReference type="Pfam" id="PF01471">
    <property type="entry name" value="PG_binding_1"/>
    <property type="match status" value="4"/>
</dbReference>
<evidence type="ECO:0000259" key="2">
    <source>
        <dbReference type="Pfam" id="PF01471"/>
    </source>
</evidence>
<comment type="caution">
    <text evidence="4">The sequence shown here is derived from an EMBL/GenBank/DDBJ whole genome shotgun (WGS) entry which is preliminary data.</text>
</comment>
<organism evidence="4 5">
    <name type="scientific">Dialister micraerophilus UPII 345-E</name>
    <dbReference type="NCBI Taxonomy" id="910314"/>
    <lineage>
        <taxon>Bacteria</taxon>
        <taxon>Bacillati</taxon>
        <taxon>Bacillota</taxon>
        <taxon>Negativicutes</taxon>
        <taxon>Veillonellales</taxon>
        <taxon>Veillonellaceae</taxon>
        <taxon>Dialister</taxon>
    </lineage>
</organism>
<dbReference type="eggNOG" id="COG3584">
    <property type="taxonomic scope" value="Bacteria"/>
</dbReference>
<dbReference type="EMBL" id="AENT01000010">
    <property type="protein sequence ID" value="EFR43159.1"/>
    <property type="molecule type" value="Genomic_DNA"/>
</dbReference>
<evidence type="ECO:0000259" key="3">
    <source>
        <dbReference type="Pfam" id="PF06725"/>
    </source>
</evidence>
<dbReference type="InterPro" id="IPR036908">
    <property type="entry name" value="RlpA-like_sf"/>
</dbReference>